<dbReference type="Proteomes" id="UP001141806">
    <property type="component" value="Unassembled WGS sequence"/>
</dbReference>
<evidence type="ECO:0000313" key="1">
    <source>
        <dbReference type="EMBL" id="KAJ4961036.1"/>
    </source>
</evidence>
<protein>
    <submittedName>
        <fullName evidence="1">Uncharacterized protein</fullName>
    </submittedName>
</protein>
<reference evidence="1" key="1">
    <citation type="journal article" date="2023" name="Plant J.">
        <title>The genome of the king protea, Protea cynaroides.</title>
        <authorList>
            <person name="Chang J."/>
            <person name="Duong T.A."/>
            <person name="Schoeman C."/>
            <person name="Ma X."/>
            <person name="Roodt D."/>
            <person name="Barker N."/>
            <person name="Li Z."/>
            <person name="Van de Peer Y."/>
            <person name="Mizrachi E."/>
        </authorList>
    </citation>
    <scope>NUCLEOTIDE SEQUENCE</scope>
    <source>
        <tissue evidence="1">Young leaves</tissue>
    </source>
</reference>
<dbReference type="EMBL" id="JAMYWD010000009">
    <property type="protein sequence ID" value="KAJ4961036.1"/>
    <property type="molecule type" value="Genomic_DNA"/>
</dbReference>
<sequence length="131" mass="14881">MNKFGDYWSFKVKSETGGSFIFSKDEGKDIPFRPFIEGEGGGRCNSLGARERRFLDFGHHLQGLGEKQVGFLSVIVSHDPWEEVRDELLCKLSYSNRTSMVVKLKIDRPLKVEAIPFGHTMLITIGGTFFY</sequence>
<accession>A0A9Q0K2T1</accession>
<comment type="caution">
    <text evidence="1">The sequence shown here is derived from an EMBL/GenBank/DDBJ whole genome shotgun (WGS) entry which is preliminary data.</text>
</comment>
<proteinExistence type="predicted"/>
<gene>
    <name evidence="1" type="ORF">NE237_020946</name>
</gene>
<name>A0A9Q0K2T1_9MAGN</name>
<evidence type="ECO:0000313" key="2">
    <source>
        <dbReference type="Proteomes" id="UP001141806"/>
    </source>
</evidence>
<dbReference type="AlphaFoldDB" id="A0A9Q0K2T1"/>
<organism evidence="1 2">
    <name type="scientific">Protea cynaroides</name>
    <dbReference type="NCBI Taxonomy" id="273540"/>
    <lineage>
        <taxon>Eukaryota</taxon>
        <taxon>Viridiplantae</taxon>
        <taxon>Streptophyta</taxon>
        <taxon>Embryophyta</taxon>
        <taxon>Tracheophyta</taxon>
        <taxon>Spermatophyta</taxon>
        <taxon>Magnoliopsida</taxon>
        <taxon>Proteales</taxon>
        <taxon>Proteaceae</taxon>
        <taxon>Protea</taxon>
    </lineage>
</organism>
<keyword evidence="2" id="KW-1185">Reference proteome</keyword>